<dbReference type="InterPro" id="IPR053146">
    <property type="entry name" value="QDO-like"/>
</dbReference>
<evidence type="ECO:0000313" key="3">
    <source>
        <dbReference type="Proteomes" id="UP000199144"/>
    </source>
</evidence>
<dbReference type="InterPro" id="IPR011051">
    <property type="entry name" value="RmlC_Cupin_sf"/>
</dbReference>
<evidence type="ECO:0000259" key="1">
    <source>
        <dbReference type="Pfam" id="PF07883"/>
    </source>
</evidence>
<dbReference type="SUPFAM" id="SSF51182">
    <property type="entry name" value="RmlC-like cupins"/>
    <property type="match status" value="1"/>
</dbReference>
<gene>
    <name evidence="2" type="ORF">SAMN04488042_103127</name>
</gene>
<reference evidence="2 3" key="1">
    <citation type="submission" date="2016-10" db="EMBL/GenBank/DDBJ databases">
        <authorList>
            <person name="de Groot N.N."/>
        </authorList>
    </citation>
    <scope>NUCLEOTIDE SEQUENCE [LARGE SCALE GENOMIC DNA]</scope>
    <source>
        <strain evidence="2 3">DSM 15283</strain>
    </source>
</reference>
<name>A0A1I4MKD2_9RHOB</name>
<dbReference type="Gene3D" id="2.60.120.10">
    <property type="entry name" value="Jelly Rolls"/>
    <property type="match status" value="1"/>
</dbReference>
<accession>A0A1I4MKD2</accession>
<dbReference type="Pfam" id="PF07883">
    <property type="entry name" value="Cupin_2"/>
    <property type="match status" value="1"/>
</dbReference>
<dbReference type="PANTHER" id="PTHR36440">
    <property type="entry name" value="PUTATIVE (AFU_ORTHOLOGUE AFUA_8G07350)-RELATED"/>
    <property type="match status" value="1"/>
</dbReference>
<dbReference type="RefSeq" id="WP_093093584.1">
    <property type="nucleotide sequence ID" value="NZ_FOTQ01000003.1"/>
</dbReference>
<dbReference type="EMBL" id="FOTQ01000003">
    <property type="protein sequence ID" value="SFM03711.1"/>
    <property type="molecule type" value="Genomic_DNA"/>
</dbReference>
<dbReference type="Proteomes" id="UP000199144">
    <property type="component" value="Unassembled WGS sequence"/>
</dbReference>
<keyword evidence="3" id="KW-1185">Reference proteome</keyword>
<organism evidence="2 3">
    <name type="scientific">Shimia aestuarii</name>
    <dbReference type="NCBI Taxonomy" id="254406"/>
    <lineage>
        <taxon>Bacteria</taxon>
        <taxon>Pseudomonadati</taxon>
        <taxon>Pseudomonadota</taxon>
        <taxon>Alphaproteobacteria</taxon>
        <taxon>Rhodobacterales</taxon>
        <taxon>Roseobacteraceae</taxon>
    </lineage>
</organism>
<dbReference type="OrthoDB" id="9798709at2"/>
<evidence type="ECO:0000313" key="2">
    <source>
        <dbReference type="EMBL" id="SFM03711.1"/>
    </source>
</evidence>
<proteinExistence type="predicted"/>
<protein>
    <submittedName>
        <fullName evidence="2">Cupin domain-containing protein</fullName>
    </submittedName>
</protein>
<dbReference type="InterPro" id="IPR014710">
    <property type="entry name" value="RmlC-like_jellyroll"/>
</dbReference>
<dbReference type="AlphaFoldDB" id="A0A1I4MKD2"/>
<feature type="domain" description="Cupin type-2" evidence="1">
    <location>
        <begin position="37"/>
        <end position="101"/>
    </location>
</feature>
<dbReference type="InterPro" id="IPR013096">
    <property type="entry name" value="Cupin_2"/>
</dbReference>
<dbReference type="STRING" id="254406.SAMN04488042_103127"/>
<sequence>MDRTVPRPMNWNGTEYHIQLSSEETGGCIGIFSSVCPPESGPPRHVHEAEDETFHVLSGEALFWLAGAEQVAQAGETVFVPRGVEHAFRVIGPRPARMLTILTPGGFEGFFREMAEGQYRIPEDMAAIGAIGARYNMTFTGPPLAA</sequence>
<dbReference type="PANTHER" id="PTHR36440:SF1">
    <property type="entry name" value="PUTATIVE (AFU_ORTHOLOGUE AFUA_8G07350)-RELATED"/>
    <property type="match status" value="1"/>
</dbReference>